<keyword evidence="2" id="KW-1185">Reference proteome</keyword>
<accession>A0A3N6QSN6</accession>
<dbReference type="Pfam" id="PF11964">
    <property type="entry name" value="SpoIIAA-like"/>
    <property type="match status" value="1"/>
</dbReference>
<dbReference type="EMBL" id="RCBY01000012">
    <property type="protein sequence ID" value="RQH53515.1"/>
    <property type="molecule type" value="Genomic_DNA"/>
</dbReference>
<gene>
    <name evidence="1" type="ORF">D5R40_03845</name>
</gene>
<proteinExistence type="predicted"/>
<dbReference type="SUPFAM" id="SSF52091">
    <property type="entry name" value="SpoIIaa-like"/>
    <property type="match status" value="1"/>
</dbReference>
<evidence type="ECO:0000313" key="1">
    <source>
        <dbReference type="EMBL" id="RQH53515.1"/>
    </source>
</evidence>
<protein>
    <submittedName>
        <fullName evidence="1">STAS/SEC14 domain-containing protein</fullName>
    </submittedName>
</protein>
<dbReference type="OrthoDB" id="9811577at2"/>
<dbReference type="RefSeq" id="WP_124154249.1">
    <property type="nucleotide sequence ID" value="NZ_CAWOLW010000024.1"/>
</dbReference>
<dbReference type="AlphaFoldDB" id="A0A3N6QSN6"/>
<sequence>MMEIIPLANQNIIGLSIDGKIEISDIEKIKNLVGERLKSQPKLRVYVEVKSFQGISVEALWEDLKFGLGHLKDFDKKAVVCDAAWVNKLTIAGNKIFSNMTHIEVKCFSWSEKEQGLEWIITDTPQTKVA</sequence>
<dbReference type="InterPro" id="IPR021866">
    <property type="entry name" value="SpoIIAA-like"/>
</dbReference>
<evidence type="ECO:0000313" key="2">
    <source>
        <dbReference type="Proteomes" id="UP000269154"/>
    </source>
</evidence>
<comment type="caution">
    <text evidence="1">The sequence shown here is derived from an EMBL/GenBank/DDBJ whole genome shotgun (WGS) entry which is preliminary data.</text>
</comment>
<dbReference type="InterPro" id="IPR038396">
    <property type="entry name" value="SpoIIAA-like_sf"/>
</dbReference>
<reference evidence="1 2" key="1">
    <citation type="journal article" date="2018" name="ACS Chem. Biol.">
        <title>Ketoreductase domain dysfunction expands chemodiversity: malyngamide biosynthesis in the cyanobacterium Okeania hirsuta.</title>
        <authorList>
            <person name="Moss N.A."/>
            <person name="Leao T."/>
            <person name="Rankin M."/>
            <person name="McCullough T.M."/>
            <person name="Qu P."/>
            <person name="Korobeynikov A."/>
            <person name="Smith J.L."/>
            <person name="Gerwick L."/>
            <person name="Gerwick W.H."/>
        </authorList>
    </citation>
    <scope>NUCLEOTIDE SEQUENCE [LARGE SCALE GENOMIC DNA]</scope>
    <source>
        <strain evidence="1 2">PAB10Feb10-1</strain>
    </source>
</reference>
<name>A0A3N6QSN6_9CYAN</name>
<dbReference type="Gene3D" id="3.40.50.10600">
    <property type="entry name" value="SpoIIaa-like domains"/>
    <property type="match status" value="1"/>
</dbReference>
<dbReference type="InterPro" id="IPR036513">
    <property type="entry name" value="STAS_dom_sf"/>
</dbReference>
<dbReference type="Proteomes" id="UP000269154">
    <property type="component" value="Unassembled WGS sequence"/>
</dbReference>
<organism evidence="1 2">
    <name type="scientific">Okeania hirsuta</name>
    <dbReference type="NCBI Taxonomy" id="1458930"/>
    <lineage>
        <taxon>Bacteria</taxon>
        <taxon>Bacillati</taxon>
        <taxon>Cyanobacteriota</taxon>
        <taxon>Cyanophyceae</taxon>
        <taxon>Oscillatoriophycideae</taxon>
        <taxon>Oscillatoriales</taxon>
        <taxon>Microcoleaceae</taxon>
        <taxon>Okeania</taxon>
    </lineage>
</organism>